<evidence type="ECO:0000256" key="4">
    <source>
        <dbReference type="HAMAP-Rule" id="MF_01201"/>
    </source>
</evidence>
<name>A0ABT2PP49_9BURK</name>
<feature type="active site" description="Proton acceptor; specific for D-alanine" evidence="4">
    <location>
        <position position="34"/>
    </location>
</feature>
<dbReference type="GO" id="GO:0008784">
    <property type="term" value="F:alanine racemase activity"/>
    <property type="evidence" value="ECO:0007669"/>
    <property type="project" value="UniProtKB-EC"/>
</dbReference>
<feature type="active site" description="Proton acceptor; specific for L-alanine" evidence="4">
    <location>
        <position position="252"/>
    </location>
</feature>
<comment type="function">
    <text evidence="4">Catalyzes the interconversion of L-alanine and D-alanine. May also act on other amino acids.</text>
</comment>
<feature type="binding site" evidence="4">
    <location>
        <position position="131"/>
    </location>
    <ligand>
        <name>substrate</name>
    </ligand>
</feature>
<dbReference type="Pfam" id="PF00842">
    <property type="entry name" value="Ala_racemase_C"/>
    <property type="match status" value="1"/>
</dbReference>
<dbReference type="SUPFAM" id="SSF50621">
    <property type="entry name" value="Alanine racemase C-terminal domain-like"/>
    <property type="match status" value="1"/>
</dbReference>
<gene>
    <name evidence="6" type="primary">alr</name>
    <name evidence="6" type="ORF">N0K08_10005</name>
</gene>
<comment type="caution">
    <text evidence="6">The sequence shown here is derived from an EMBL/GenBank/DDBJ whole genome shotgun (WGS) entry which is preliminary data.</text>
</comment>
<dbReference type="RefSeq" id="WP_261500129.1">
    <property type="nucleotide sequence ID" value="NZ_JAODYH010000004.1"/>
</dbReference>
<comment type="similarity">
    <text evidence="4">Belongs to the alanine racemase family.</text>
</comment>
<evidence type="ECO:0000256" key="1">
    <source>
        <dbReference type="ARBA" id="ARBA00001933"/>
    </source>
</evidence>
<dbReference type="PANTHER" id="PTHR30511">
    <property type="entry name" value="ALANINE RACEMASE"/>
    <property type="match status" value="1"/>
</dbReference>
<dbReference type="NCBIfam" id="TIGR00492">
    <property type="entry name" value="alr"/>
    <property type="match status" value="1"/>
</dbReference>
<evidence type="ECO:0000259" key="5">
    <source>
        <dbReference type="SMART" id="SM01005"/>
    </source>
</evidence>
<dbReference type="PANTHER" id="PTHR30511:SF0">
    <property type="entry name" value="ALANINE RACEMASE, CATABOLIC-RELATED"/>
    <property type="match status" value="1"/>
</dbReference>
<dbReference type="Pfam" id="PF01168">
    <property type="entry name" value="Ala_racemase_N"/>
    <property type="match status" value="1"/>
</dbReference>
<dbReference type="Gene3D" id="3.20.20.10">
    <property type="entry name" value="Alanine racemase"/>
    <property type="match status" value="1"/>
</dbReference>
<protein>
    <recommendedName>
        <fullName evidence="4">Alanine racemase</fullName>
        <ecNumber evidence="4">5.1.1.1</ecNumber>
    </recommendedName>
</protein>
<comment type="cofactor">
    <cofactor evidence="1 4">
        <name>pyridoxal 5'-phosphate</name>
        <dbReference type="ChEBI" id="CHEBI:597326"/>
    </cofactor>
</comment>
<feature type="modified residue" description="N6-(pyridoxal phosphate)lysine" evidence="4">
    <location>
        <position position="34"/>
    </location>
</feature>
<evidence type="ECO:0000313" key="6">
    <source>
        <dbReference type="EMBL" id="MCT9810967.1"/>
    </source>
</evidence>
<dbReference type="InterPro" id="IPR011079">
    <property type="entry name" value="Ala_racemase_C"/>
</dbReference>
<dbReference type="Gene3D" id="2.40.37.10">
    <property type="entry name" value="Lyase, Ornithine Decarboxylase, Chain A, domain 1"/>
    <property type="match status" value="1"/>
</dbReference>
<comment type="pathway">
    <text evidence="4">Amino-acid biosynthesis; D-alanine biosynthesis; D-alanine from L-alanine: step 1/1.</text>
</comment>
<dbReference type="Proteomes" id="UP001525968">
    <property type="component" value="Unassembled WGS sequence"/>
</dbReference>
<dbReference type="PROSITE" id="PS00395">
    <property type="entry name" value="ALANINE_RACEMASE"/>
    <property type="match status" value="1"/>
</dbReference>
<evidence type="ECO:0000256" key="3">
    <source>
        <dbReference type="ARBA" id="ARBA00023235"/>
    </source>
</evidence>
<dbReference type="InterPro" id="IPR020622">
    <property type="entry name" value="Ala_racemase_pyridoxalP-BS"/>
</dbReference>
<dbReference type="InterPro" id="IPR000821">
    <property type="entry name" value="Ala_racemase"/>
</dbReference>
<proteinExistence type="inferred from homology"/>
<dbReference type="EC" id="5.1.1.1" evidence="4"/>
<dbReference type="InterPro" id="IPR029066">
    <property type="entry name" value="PLP-binding_barrel"/>
</dbReference>
<dbReference type="CDD" id="cd06827">
    <property type="entry name" value="PLPDE_III_AR_proteobact"/>
    <property type="match status" value="1"/>
</dbReference>
<dbReference type="InterPro" id="IPR009006">
    <property type="entry name" value="Ala_racemase/Decarboxylase_C"/>
</dbReference>
<reference evidence="6 7" key="1">
    <citation type="submission" date="2022-09" db="EMBL/GenBank/DDBJ databases">
        <title>Draft genome of isolate Be4.</title>
        <authorList>
            <person name="Sanchez-Castro I."/>
            <person name="Martinez-Rodriguez P."/>
            <person name="Descostes M."/>
            <person name="Merroun M."/>
        </authorList>
    </citation>
    <scope>NUCLEOTIDE SEQUENCE [LARGE SCALE GENOMIC DNA]</scope>
    <source>
        <strain evidence="6 7">Be4</strain>
    </source>
</reference>
<feature type="binding site" evidence="4">
    <location>
        <position position="300"/>
    </location>
    <ligand>
        <name>substrate</name>
    </ligand>
</feature>
<dbReference type="PRINTS" id="PR00992">
    <property type="entry name" value="ALARACEMASE"/>
</dbReference>
<comment type="catalytic activity">
    <reaction evidence="4">
        <text>L-alanine = D-alanine</text>
        <dbReference type="Rhea" id="RHEA:20249"/>
        <dbReference type="ChEBI" id="CHEBI:57416"/>
        <dbReference type="ChEBI" id="CHEBI:57972"/>
        <dbReference type="EC" id="5.1.1.1"/>
    </reaction>
</comment>
<sequence>MSRPARAVIDLAALARNYGLARRQHGGRTLAILKADAYGHGALPCARHLAPEADGFGVAFGDEALALRDSGIASPILVLEGFFSESELRQFQQQGLWSVVHHEEQLRMLEHARLPAKSLNVWLKADSGMRRAGFGLDCIRHAHARLSACAAVNRIVLMTHFARADEPQVDVTREQIRAFDAAIQHLAGERSLCNSAGILAWPEARRDWGRCGIALYGASPLPQPGTALSPVMRLESEVFAVRDIAPGDCVGYGGSFTADRPMRIGLVAMGYADGYPRAAGNGTAVAIAGARSTIVGRVSMDMLAVDLTDLPGCGVSSPVELWGENIDINAVATRAQTIAYELLCNVKRVRKVYTGARAAQQCANAALAP</sequence>
<keyword evidence="2 4" id="KW-0663">Pyridoxal phosphate</keyword>
<dbReference type="SUPFAM" id="SSF51419">
    <property type="entry name" value="PLP-binding barrel"/>
    <property type="match status" value="1"/>
</dbReference>
<dbReference type="EMBL" id="JAODYH010000004">
    <property type="protein sequence ID" value="MCT9810967.1"/>
    <property type="molecule type" value="Genomic_DNA"/>
</dbReference>
<dbReference type="InterPro" id="IPR001608">
    <property type="entry name" value="Ala_racemase_N"/>
</dbReference>
<evidence type="ECO:0000313" key="7">
    <source>
        <dbReference type="Proteomes" id="UP001525968"/>
    </source>
</evidence>
<dbReference type="SMART" id="SM01005">
    <property type="entry name" value="Ala_racemase_C"/>
    <property type="match status" value="1"/>
</dbReference>
<keyword evidence="3 4" id="KW-0413">Isomerase</keyword>
<feature type="domain" description="Alanine racemase C-terminal" evidence="5">
    <location>
        <begin position="231"/>
        <end position="354"/>
    </location>
</feature>
<keyword evidence="7" id="KW-1185">Reference proteome</keyword>
<evidence type="ECO:0000256" key="2">
    <source>
        <dbReference type="ARBA" id="ARBA00022898"/>
    </source>
</evidence>
<organism evidence="6 7">
    <name type="scientific">Acidovorax bellezanensis</name>
    <dbReference type="NCBI Taxonomy" id="2976702"/>
    <lineage>
        <taxon>Bacteria</taxon>
        <taxon>Pseudomonadati</taxon>
        <taxon>Pseudomonadota</taxon>
        <taxon>Betaproteobacteria</taxon>
        <taxon>Burkholderiales</taxon>
        <taxon>Comamonadaceae</taxon>
        <taxon>Acidovorax</taxon>
    </lineage>
</organism>
<dbReference type="HAMAP" id="MF_01201">
    <property type="entry name" value="Ala_racemase"/>
    <property type="match status" value="1"/>
</dbReference>
<accession>A0ABT2PP49</accession>